<feature type="compositionally biased region" description="Acidic residues" evidence="8">
    <location>
        <begin position="192"/>
        <end position="208"/>
    </location>
</feature>
<feature type="signal peptide" evidence="9">
    <location>
        <begin position="1"/>
        <end position="19"/>
    </location>
</feature>
<evidence type="ECO:0000256" key="6">
    <source>
        <dbReference type="PIRSR" id="PIRSR600246-2"/>
    </source>
</evidence>
<evidence type="ECO:0000256" key="2">
    <source>
        <dbReference type="ARBA" id="ARBA00022670"/>
    </source>
</evidence>
<keyword evidence="11" id="KW-1185">Reference proteome</keyword>
<keyword evidence="3" id="KW-0378">Hydrolase</keyword>
<dbReference type="STRING" id="1081103.A0A0B2WPH5"/>
<feature type="chain" id="PRO_5002078412" evidence="9">
    <location>
        <begin position="20"/>
        <end position="369"/>
    </location>
</feature>
<reference evidence="10 11" key="1">
    <citation type="journal article" date="2014" name="Proc. Natl. Acad. Sci. U.S.A.">
        <title>Trajectory and genomic determinants of fungal-pathogen speciation and host adaptation.</title>
        <authorList>
            <person name="Hu X."/>
            <person name="Xiao G."/>
            <person name="Zheng P."/>
            <person name="Shang Y."/>
            <person name="Su Y."/>
            <person name="Zhang X."/>
            <person name="Liu X."/>
            <person name="Zhan S."/>
            <person name="St Leger R.J."/>
            <person name="Wang C."/>
        </authorList>
    </citation>
    <scope>NUCLEOTIDE SEQUENCE [LARGE SCALE GENOMIC DNA]</scope>
    <source>
        <strain evidence="10 11">ARSEF 1941</strain>
    </source>
</reference>
<dbReference type="SUPFAM" id="SSF56235">
    <property type="entry name" value="N-terminal nucleophile aminohydrolases (Ntn hydrolases)"/>
    <property type="match status" value="1"/>
</dbReference>
<dbReference type="FunFam" id="3.60.20.30:FF:000003">
    <property type="entry name" value="N(4)-(Beta-N-acetylglucosaminyl)-L-asparaginase isoform X1"/>
    <property type="match status" value="1"/>
</dbReference>
<dbReference type="Proteomes" id="UP000030816">
    <property type="component" value="Unassembled WGS sequence"/>
</dbReference>
<evidence type="ECO:0000256" key="8">
    <source>
        <dbReference type="SAM" id="MobiDB-lite"/>
    </source>
</evidence>
<protein>
    <submittedName>
        <fullName evidence="10">Aspartylglucosaminidase</fullName>
    </submittedName>
</protein>
<feature type="active site" description="Nucleophile" evidence="5">
    <location>
        <position position="223"/>
    </location>
</feature>
<evidence type="ECO:0000256" key="7">
    <source>
        <dbReference type="PIRSR" id="PIRSR600246-3"/>
    </source>
</evidence>
<sequence>MLTTFSFFLLSFLVPSLVATGTAPPIVIHTWGGPFTVAADAAFHALTNARSVVDAVQIGGAACEANQCDGTVGYGGSPAEDCETTLDAMIMDGDTLNVGAVGALRRVRDAIAVAGHVLRYTEHTMLVGELATQFATQHGFREEDLATDGSRGACEAWKRNHCQPNSRVGVLPGPRRSCGPYSPSGNRVSDAAPEEGEEEGEEEEEEEEGRAGVVGRRGPGHDTISLVALGEDGSMAAGTTTNGKAHKIPGRVGDGPVAGSGAYVDSRVGGCGATGDGDLMMRLLPCYQAVESMRQGMSPAAAAEDAVRRMLDRFPRIQAGIVVMNNKGEHAAAASGWRFTYSFRRLGMEKTQVVVVDPINGSNDLYSEL</sequence>
<proteinExistence type="inferred from homology"/>
<dbReference type="HOGENOM" id="CLU_021603_0_0_1"/>
<dbReference type="PANTHER" id="PTHR10188">
    <property type="entry name" value="L-ASPARAGINASE"/>
    <property type="match status" value="1"/>
</dbReference>
<gene>
    <name evidence="10" type="ORF">MAM_06280</name>
</gene>
<evidence type="ECO:0000313" key="11">
    <source>
        <dbReference type="Proteomes" id="UP000030816"/>
    </source>
</evidence>
<feature type="site" description="Cleavage; by autolysis" evidence="7">
    <location>
        <begin position="222"/>
        <end position="223"/>
    </location>
</feature>
<dbReference type="GO" id="GO:0008233">
    <property type="term" value="F:peptidase activity"/>
    <property type="evidence" value="ECO:0007669"/>
    <property type="project" value="UniProtKB-KW"/>
</dbReference>
<evidence type="ECO:0000256" key="3">
    <source>
        <dbReference type="ARBA" id="ARBA00022801"/>
    </source>
</evidence>
<comment type="similarity">
    <text evidence="1">Belongs to the Ntn-hydrolase family.</text>
</comment>
<comment type="caution">
    <text evidence="10">The sequence shown here is derived from an EMBL/GenBank/DDBJ whole genome shotgun (WGS) entry which is preliminary data.</text>
</comment>
<evidence type="ECO:0000256" key="1">
    <source>
        <dbReference type="ARBA" id="ARBA00010872"/>
    </source>
</evidence>
<dbReference type="GeneID" id="63740735"/>
<dbReference type="Gene3D" id="3.60.20.30">
    <property type="entry name" value="(Glycosyl)asparaginase"/>
    <property type="match status" value="1"/>
</dbReference>
<feature type="binding site" evidence="6">
    <location>
        <begin position="274"/>
        <end position="277"/>
    </location>
    <ligand>
        <name>substrate</name>
    </ligand>
</feature>
<dbReference type="Pfam" id="PF01112">
    <property type="entry name" value="Asparaginase_2"/>
    <property type="match status" value="1"/>
</dbReference>
<dbReference type="GO" id="GO:0005737">
    <property type="term" value="C:cytoplasm"/>
    <property type="evidence" value="ECO:0007669"/>
    <property type="project" value="TreeGrafter"/>
</dbReference>
<dbReference type="OrthoDB" id="2262349at2759"/>
<feature type="region of interest" description="Disordered" evidence="8">
    <location>
        <begin position="164"/>
        <end position="224"/>
    </location>
</feature>
<keyword evidence="2" id="KW-0645">Protease</keyword>
<evidence type="ECO:0000256" key="9">
    <source>
        <dbReference type="SAM" id="SignalP"/>
    </source>
</evidence>
<dbReference type="AlphaFoldDB" id="A0A0B2WPH5"/>
<dbReference type="RefSeq" id="XP_040676984.1">
    <property type="nucleotide sequence ID" value="XM_040825078.1"/>
</dbReference>
<keyword evidence="9" id="KW-0732">Signal</keyword>
<dbReference type="CDD" id="cd04513">
    <property type="entry name" value="Glycosylasparaginase"/>
    <property type="match status" value="1"/>
</dbReference>
<dbReference type="GO" id="GO:0003948">
    <property type="term" value="F:N4-(beta-N-acetylglucosaminyl)-L-asparaginase activity"/>
    <property type="evidence" value="ECO:0007669"/>
    <property type="project" value="UniProtKB-ARBA"/>
</dbReference>
<organism evidence="10 11">
    <name type="scientific">Metarhizium album (strain ARSEF 1941)</name>
    <dbReference type="NCBI Taxonomy" id="1081103"/>
    <lineage>
        <taxon>Eukaryota</taxon>
        <taxon>Fungi</taxon>
        <taxon>Dikarya</taxon>
        <taxon>Ascomycota</taxon>
        <taxon>Pezizomycotina</taxon>
        <taxon>Sordariomycetes</taxon>
        <taxon>Hypocreomycetidae</taxon>
        <taxon>Hypocreales</taxon>
        <taxon>Clavicipitaceae</taxon>
        <taxon>Metarhizium</taxon>
    </lineage>
</organism>
<evidence type="ECO:0000256" key="5">
    <source>
        <dbReference type="PIRSR" id="PIRSR600246-1"/>
    </source>
</evidence>
<dbReference type="EMBL" id="AZHE01000019">
    <property type="protein sequence ID" value="KHN95918.1"/>
    <property type="molecule type" value="Genomic_DNA"/>
</dbReference>
<evidence type="ECO:0000313" key="10">
    <source>
        <dbReference type="EMBL" id="KHN95918.1"/>
    </source>
</evidence>
<dbReference type="InterPro" id="IPR000246">
    <property type="entry name" value="Peptidase_T2"/>
</dbReference>
<accession>A0A0B2WPH5</accession>
<feature type="binding site" evidence="6">
    <location>
        <begin position="251"/>
        <end position="254"/>
    </location>
    <ligand>
        <name>substrate</name>
    </ligand>
</feature>
<dbReference type="InterPro" id="IPR029055">
    <property type="entry name" value="Ntn_hydrolases_N"/>
</dbReference>
<dbReference type="PANTHER" id="PTHR10188:SF6">
    <property type="entry name" value="N(4)-(BETA-N-ACETYLGLUCOSAMINYL)-L-ASPARAGINASE"/>
    <property type="match status" value="1"/>
</dbReference>
<name>A0A0B2WPH5_METAS</name>
<dbReference type="GO" id="GO:0006508">
    <property type="term" value="P:proteolysis"/>
    <property type="evidence" value="ECO:0007669"/>
    <property type="project" value="UniProtKB-KW"/>
</dbReference>
<keyword evidence="4" id="KW-0068">Autocatalytic cleavage</keyword>
<evidence type="ECO:0000256" key="4">
    <source>
        <dbReference type="ARBA" id="ARBA00022813"/>
    </source>
</evidence>